<feature type="transmembrane region" description="Helical" evidence="2">
    <location>
        <begin position="179"/>
        <end position="200"/>
    </location>
</feature>
<feature type="region of interest" description="Disordered" evidence="1">
    <location>
        <begin position="118"/>
        <end position="173"/>
    </location>
</feature>
<keyword evidence="2" id="KW-0472">Membrane</keyword>
<keyword evidence="2" id="KW-1133">Transmembrane helix</keyword>
<reference evidence="4 5" key="1">
    <citation type="submission" date="2024-01" db="EMBL/GenBank/DDBJ databases">
        <title>A draft genome for a cacao thread blight-causing isolate of Paramarasmius palmivorus.</title>
        <authorList>
            <person name="Baruah I.K."/>
            <person name="Bukari Y."/>
            <person name="Amoako-Attah I."/>
            <person name="Meinhardt L.W."/>
            <person name="Bailey B.A."/>
            <person name="Cohen S.P."/>
        </authorList>
    </citation>
    <scope>NUCLEOTIDE SEQUENCE [LARGE SCALE GENOMIC DNA]</scope>
    <source>
        <strain evidence="4 5">GH-12</strain>
    </source>
</reference>
<evidence type="ECO:0000256" key="3">
    <source>
        <dbReference type="SAM" id="SignalP"/>
    </source>
</evidence>
<organism evidence="4 5">
    <name type="scientific">Paramarasmius palmivorus</name>
    <dbReference type="NCBI Taxonomy" id="297713"/>
    <lineage>
        <taxon>Eukaryota</taxon>
        <taxon>Fungi</taxon>
        <taxon>Dikarya</taxon>
        <taxon>Basidiomycota</taxon>
        <taxon>Agaricomycotina</taxon>
        <taxon>Agaricomycetes</taxon>
        <taxon>Agaricomycetidae</taxon>
        <taxon>Agaricales</taxon>
        <taxon>Marasmiineae</taxon>
        <taxon>Marasmiaceae</taxon>
        <taxon>Paramarasmius</taxon>
    </lineage>
</organism>
<accession>A0AAW0BNT9</accession>
<evidence type="ECO:0000256" key="2">
    <source>
        <dbReference type="SAM" id="Phobius"/>
    </source>
</evidence>
<feature type="signal peptide" evidence="3">
    <location>
        <begin position="1"/>
        <end position="16"/>
    </location>
</feature>
<keyword evidence="5" id="KW-1185">Reference proteome</keyword>
<evidence type="ECO:0000313" key="4">
    <source>
        <dbReference type="EMBL" id="KAK7027892.1"/>
    </source>
</evidence>
<proteinExistence type="predicted"/>
<dbReference type="EMBL" id="JAYKXP010000093">
    <property type="protein sequence ID" value="KAK7027892.1"/>
    <property type="molecule type" value="Genomic_DNA"/>
</dbReference>
<gene>
    <name evidence="4" type="ORF">VNI00_015107</name>
</gene>
<feature type="compositionally biased region" description="Low complexity" evidence="1">
    <location>
        <begin position="140"/>
        <end position="162"/>
    </location>
</feature>
<feature type="chain" id="PRO_5043508304" evidence="3">
    <location>
        <begin position="17"/>
        <end position="347"/>
    </location>
</feature>
<feature type="compositionally biased region" description="Polar residues" evidence="1">
    <location>
        <begin position="230"/>
        <end position="240"/>
    </location>
</feature>
<feature type="compositionally biased region" description="Polar residues" evidence="1">
    <location>
        <begin position="126"/>
        <end position="138"/>
    </location>
</feature>
<comment type="caution">
    <text evidence="4">The sequence shown here is derived from an EMBL/GenBank/DDBJ whole genome shotgun (WGS) entry which is preliminary data.</text>
</comment>
<feature type="region of interest" description="Disordered" evidence="1">
    <location>
        <begin position="225"/>
        <end position="261"/>
    </location>
</feature>
<feature type="compositionally biased region" description="Low complexity" evidence="1">
    <location>
        <begin position="246"/>
        <end position="261"/>
    </location>
</feature>
<name>A0AAW0BNT9_9AGAR</name>
<dbReference type="Proteomes" id="UP001383192">
    <property type="component" value="Unassembled WGS sequence"/>
</dbReference>
<sequence length="347" mass="38363">MQWLALLCIVAVSSWGLNVTIDAVNPTTTEVENGAISLHIRWHADEEGSFKFALKKPDVDDFPITSTLPINAKSSALDFKFESISPGTYSLVAWNDDGSNNGVNLDRFNALIVAKGPRNETGPVRTPTSTLQTSSVMMRSSGTKNTSPTSTSSQTLSTPPMSGEGEDRSNGKNLHPQSIVGGVIGGIMLILLAIALLLYIRRRSSKRISVAKFYRERMVKQRVSRRAPTRQFSYTTLTPQQDDKSCSSSPISSVTESETTVVEPHDLIDAEKAVQTSRTDRQMEIEERMQELQAQLITLHYRSKLEVSSSEGAAQMKETREKVDRLNALKSGDWAKELSNERPLEML</sequence>
<keyword evidence="2" id="KW-0812">Transmembrane</keyword>
<protein>
    <submittedName>
        <fullName evidence="4">Uncharacterized protein</fullName>
    </submittedName>
</protein>
<keyword evidence="3" id="KW-0732">Signal</keyword>
<evidence type="ECO:0000256" key="1">
    <source>
        <dbReference type="SAM" id="MobiDB-lite"/>
    </source>
</evidence>
<dbReference type="AlphaFoldDB" id="A0AAW0BNT9"/>
<evidence type="ECO:0000313" key="5">
    <source>
        <dbReference type="Proteomes" id="UP001383192"/>
    </source>
</evidence>